<dbReference type="InterPro" id="IPR001753">
    <property type="entry name" value="Enoyl-CoA_hydra/iso"/>
</dbReference>
<keyword evidence="2" id="KW-0443">Lipid metabolism</keyword>
<proteinExistence type="inferred from homology"/>
<dbReference type="EC" id="4.2.1.-" evidence="4"/>
<dbReference type="InterPro" id="IPR029045">
    <property type="entry name" value="ClpP/crotonase-like_dom_sf"/>
</dbReference>
<dbReference type="CDD" id="cd06558">
    <property type="entry name" value="crotonase-like"/>
    <property type="match status" value="1"/>
</dbReference>
<dbReference type="EMBL" id="CANL01000025">
    <property type="protein sequence ID" value="CCM63950.1"/>
    <property type="molecule type" value="Genomic_DNA"/>
</dbReference>
<sequence length="257" mass="27432">MERIMISPVEPTDAPTVLSERLVDVAVITINRPRRRNALDGATVAALHQAISDAASGAPRVLVLTGADGHFCAGADITTTEDPDYTIGLRAMLDALAGLAFPTIAAIEGSCMGLGVQLALSVDLRVAAEDVRFAVPVARLGLLTDHRTLQRLALAVGWGMARSMVLAGDVLNFDDAWRLGLVQRRGGVNTALEWAEDIAKLAPLSQAGAKLGLDLLEEPVADDPRYREAFLRAWASDDLAEGRAAFAERRSPTFRGR</sequence>
<evidence type="ECO:0000313" key="5">
    <source>
        <dbReference type="Proteomes" id="UP000018291"/>
    </source>
</evidence>
<dbReference type="GO" id="GO:0016829">
    <property type="term" value="F:lyase activity"/>
    <property type="evidence" value="ECO:0007669"/>
    <property type="project" value="UniProtKB-KW"/>
</dbReference>
<dbReference type="HOGENOM" id="CLU_009834_7_2_11"/>
<reference evidence="4 5" key="1">
    <citation type="journal article" date="2013" name="ISME J.">
        <title>Metabolic model for the filamentous 'Candidatus Microthrix parvicella' based on genomic and metagenomic analyses.</title>
        <authorList>
            <person name="Jon McIlroy S."/>
            <person name="Kristiansen R."/>
            <person name="Albertsen M."/>
            <person name="Michael Karst S."/>
            <person name="Rossetti S."/>
            <person name="Lund Nielsen J."/>
            <person name="Tandoi V."/>
            <person name="James Seviour R."/>
            <person name="Nielsen P.H."/>
        </authorList>
    </citation>
    <scope>NUCLEOTIDE SEQUENCE [LARGE SCALE GENOMIC DNA]</scope>
    <source>
        <strain evidence="4 5">RN1</strain>
    </source>
</reference>
<protein>
    <submittedName>
        <fullName evidence="4">Putative Enoyl-CoA hydratase</fullName>
        <ecNumber evidence="4">4.2.1.-</ecNumber>
    </submittedName>
</protein>
<dbReference type="SUPFAM" id="SSF52096">
    <property type="entry name" value="ClpP/crotonase"/>
    <property type="match status" value="1"/>
</dbReference>
<dbReference type="Proteomes" id="UP000018291">
    <property type="component" value="Unassembled WGS sequence"/>
</dbReference>
<evidence type="ECO:0000256" key="1">
    <source>
        <dbReference type="ARBA" id="ARBA00005254"/>
    </source>
</evidence>
<evidence type="ECO:0000256" key="2">
    <source>
        <dbReference type="ARBA" id="ARBA00023098"/>
    </source>
</evidence>
<gene>
    <name evidence="4" type="ORF">BN381_310046</name>
</gene>
<dbReference type="Pfam" id="PF00378">
    <property type="entry name" value="ECH_1"/>
    <property type="match status" value="1"/>
</dbReference>
<name>R4YZW0_9ACTN</name>
<keyword evidence="3 4" id="KW-0456">Lyase</keyword>
<dbReference type="STRING" id="1229780.BN381_310046"/>
<keyword evidence="5" id="KW-1185">Reference proteome</keyword>
<evidence type="ECO:0000256" key="3">
    <source>
        <dbReference type="ARBA" id="ARBA00023239"/>
    </source>
</evidence>
<comment type="similarity">
    <text evidence="1">Belongs to the enoyl-CoA hydratase/isomerase family.</text>
</comment>
<dbReference type="AlphaFoldDB" id="R4YZW0"/>
<organism evidence="4 5">
    <name type="scientific">Candidatus Neomicrothrix parvicella RN1</name>
    <dbReference type="NCBI Taxonomy" id="1229780"/>
    <lineage>
        <taxon>Bacteria</taxon>
        <taxon>Bacillati</taxon>
        <taxon>Actinomycetota</taxon>
        <taxon>Acidimicrobiia</taxon>
        <taxon>Acidimicrobiales</taxon>
        <taxon>Microthrixaceae</taxon>
        <taxon>Candidatus Neomicrothrix</taxon>
    </lineage>
</organism>
<dbReference type="GO" id="GO:0006635">
    <property type="term" value="P:fatty acid beta-oxidation"/>
    <property type="evidence" value="ECO:0007669"/>
    <property type="project" value="TreeGrafter"/>
</dbReference>
<dbReference type="eggNOG" id="COG1024">
    <property type="taxonomic scope" value="Bacteria"/>
</dbReference>
<evidence type="ECO:0000313" key="4">
    <source>
        <dbReference type="EMBL" id="CCM63950.1"/>
    </source>
</evidence>
<comment type="caution">
    <text evidence="4">The sequence shown here is derived from an EMBL/GenBank/DDBJ whole genome shotgun (WGS) entry which is preliminary data.</text>
</comment>
<dbReference type="PANTHER" id="PTHR11941:SF169">
    <property type="entry name" value="(7AS)-7A-METHYL-1,5-DIOXO-2,3,5,6,7,7A-HEXAHYDRO-1H-INDENE-CARBOXYL-COA HYDROLASE"/>
    <property type="match status" value="1"/>
</dbReference>
<dbReference type="PANTHER" id="PTHR11941">
    <property type="entry name" value="ENOYL-COA HYDRATASE-RELATED"/>
    <property type="match status" value="1"/>
</dbReference>
<dbReference type="Gene3D" id="3.90.226.10">
    <property type="entry name" value="2-enoyl-CoA Hydratase, Chain A, domain 1"/>
    <property type="match status" value="1"/>
</dbReference>
<accession>R4YZW0</accession>